<name>A0ABS8YEH4_9BACL</name>
<reference evidence="8 9" key="1">
    <citation type="submission" date="2021-11" db="EMBL/GenBank/DDBJ databases">
        <title>Draft genome sequence of Paenibacillus profundus YoMME, a new Gram-positive bacteria with exoelectrogenic properties.</title>
        <authorList>
            <person name="Hubenova Y."/>
            <person name="Hubenova E."/>
            <person name="Manasiev Y."/>
            <person name="Peykov S."/>
            <person name="Mitov M."/>
        </authorList>
    </citation>
    <scope>NUCLEOTIDE SEQUENCE [LARGE SCALE GENOMIC DNA]</scope>
    <source>
        <strain evidence="8 9">YoMME</strain>
    </source>
</reference>
<evidence type="ECO:0000256" key="4">
    <source>
        <dbReference type="ARBA" id="ARBA00023139"/>
    </source>
</evidence>
<dbReference type="PANTHER" id="PTHR43649">
    <property type="entry name" value="ARABINOSE-BINDING PROTEIN-RELATED"/>
    <property type="match status" value="1"/>
</dbReference>
<dbReference type="PANTHER" id="PTHR43649:SF33">
    <property type="entry name" value="POLYGALACTURONAN_RHAMNOGALACTURONAN-BINDING PROTEIN YTCQ"/>
    <property type="match status" value="1"/>
</dbReference>
<dbReference type="InterPro" id="IPR006059">
    <property type="entry name" value="SBP"/>
</dbReference>
<evidence type="ECO:0000256" key="2">
    <source>
        <dbReference type="ARBA" id="ARBA00022729"/>
    </source>
</evidence>
<evidence type="ECO:0000256" key="3">
    <source>
        <dbReference type="ARBA" id="ARBA00023136"/>
    </source>
</evidence>
<dbReference type="CDD" id="cd13581">
    <property type="entry name" value="PBP2_AlgQ_like_2"/>
    <property type="match status" value="1"/>
</dbReference>
<accession>A0ABS8YEH4</accession>
<comment type="caution">
    <text evidence="8">The sequence shown here is derived from an EMBL/GenBank/DDBJ whole genome shotgun (WGS) entry which is preliminary data.</text>
</comment>
<feature type="signal peptide" evidence="7">
    <location>
        <begin position="1"/>
        <end position="20"/>
    </location>
</feature>
<evidence type="ECO:0000313" key="9">
    <source>
        <dbReference type="Proteomes" id="UP001199916"/>
    </source>
</evidence>
<evidence type="ECO:0000256" key="6">
    <source>
        <dbReference type="SAM" id="MobiDB-lite"/>
    </source>
</evidence>
<dbReference type="PROSITE" id="PS51257">
    <property type="entry name" value="PROKAR_LIPOPROTEIN"/>
    <property type="match status" value="1"/>
</dbReference>
<dbReference type="Proteomes" id="UP001199916">
    <property type="component" value="Unassembled WGS sequence"/>
</dbReference>
<dbReference type="Pfam" id="PF01547">
    <property type="entry name" value="SBP_bac_1"/>
    <property type="match status" value="1"/>
</dbReference>
<keyword evidence="2 7" id="KW-0732">Signal</keyword>
<sequence length="562" mass="62306">MKLKWTTMLAVLLCASLLLAACSSGSGGSGKEEGKGNAAANEVANAGELFNPVGEYPIAKEQMALKMFAPQSAAIENLETNEFTKFVEEKTNIKIKWDVVPEGAIEEKKQLMMASGDYPEVILAGNFSKADQMKYGQQGVFVPLNDLIDKYAPNIKQAMTEIPYLKDAMTTPDGNIYTIPKVNECYHCTYASKMWVNQSWLDKLGLKMPETTEEFYQMLKAFKEKDPNGNGKADEVPLTTAGKKDMWGGGLDAYLMNAFIYNDANTYMYMDNGDIKFSPNQEAWREGLRFINKLYAEGLIDKASFTQNADAVKQIGNKPDNVMGAVSTALISYIYNPNELTPRHKEYVTVPPLKGPNGVQLTGYFVGAGNGQFAITNKATPEQQIAAIRFADYLYTEEATVYTSMGKEGDGWHKAKEGEKTADGQPARFKQTPKPGVSQVQNGTWQELGIMKMTNELRDSFAVPDDMFAEDGYGLRLRNESKKYEPFAKPEMAFPADVFIAAEDASLVAQLQTSISDYVESNMAQFITGSKSLDKDWDAYVKGFDGLQLPKYLEIYSNAIKK</sequence>
<evidence type="ECO:0000256" key="7">
    <source>
        <dbReference type="SAM" id="SignalP"/>
    </source>
</evidence>
<gene>
    <name evidence="8" type="ORF">LQV63_05945</name>
</gene>
<keyword evidence="1" id="KW-1003">Cell membrane</keyword>
<organism evidence="8 9">
    <name type="scientific">Paenibacillus profundus</name>
    <dbReference type="NCBI Taxonomy" id="1173085"/>
    <lineage>
        <taxon>Bacteria</taxon>
        <taxon>Bacillati</taxon>
        <taxon>Bacillota</taxon>
        <taxon>Bacilli</taxon>
        <taxon>Bacillales</taxon>
        <taxon>Paenibacillaceae</taxon>
        <taxon>Paenibacillus</taxon>
    </lineage>
</organism>
<dbReference type="RefSeq" id="WP_233696011.1">
    <property type="nucleotide sequence ID" value="NZ_JAJNBZ010000003.1"/>
</dbReference>
<dbReference type="Gene3D" id="3.40.190.10">
    <property type="entry name" value="Periplasmic binding protein-like II"/>
    <property type="match status" value="2"/>
</dbReference>
<feature type="chain" id="PRO_5046466356" evidence="7">
    <location>
        <begin position="21"/>
        <end position="562"/>
    </location>
</feature>
<keyword evidence="3" id="KW-0472">Membrane</keyword>
<evidence type="ECO:0000256" key="1">
    <source>
        <dbReference type="ARBA" id="ARBA00022475"/>
    </source>
</evidence>
<feature type="region of interest" description="Disordered" evidence="6">
    <location>
        <begin position="409"/>
        <end position="440"/>
    </location>
</feature>
<evidence type="ECO:0000313" key="8">
    <source>
        <dbReference type="EMBL" id="MCE5168848.1"/>
    </source>
</evidence>
<keyword evidence="9" id="KW-1185">Reference proteome</keyword>
<dbReference type="SUPFAM" id="SSF53850">
    <property type="entry name" value="Periplasmic binding protein-like II"/>
    <property type="match status" value="1"/>
</dbReference>
<feature type="compositionally biased region" description="Basic and acidic residues" evidence="6">
    <location>
        <begin position="409"/>
        <end position="422"/>
    </location>
</feature>
<proteinExistence type="predicted"/>
<dbReference type="InterPro" id="IPR050490">
    <property type="entry name" value="Bact_solute-bd_prot1"/>
</dbReference>
<protein>
    <submittedName>
        <fullName evidence="8">ABC transporter substrate-binding protein</fullName>
    </submittedName>
</protein>
<keyword evidence="4" id="KW-0564">Palmitate</keyword>
<evidence type="ECO:0000256" key="5">
    <source>
        <dbReference type="ARBA" id="ARBA00023288"/>
    </source>
</evidence>
<keyword evidence="5" id="KW-0449">Lipoprotein</keyword>
<dbReference type="EMBL" id="JAJNBZ010000003">
    <property type="protein sequence ID" value="MCE5168848.1"/>
    <property type="molecule type" value="Genomic_DNA"/>
</dbReference>